<evidence type="ECO:0000259" key="2">
    <source>
        <dbReference type="Pfam" id="PF01575"/>
    </source>
</evidence>
<dbReference type="CDD" id="cd03441">
    <property type="entry name" value="R_hydratase_like"/>
    <property type="match status" value="1"/>
</dbReference>
<dbReference type="PANTHER" id="PTHR43437">
    <property type="entry name" value="HYDROXYACYL-THIOESTER DEHYDRATASE TYPE 2, MITOCHONDRIAL-RELATED"/>
    <property type="match status" value="1"/>
</dbReference>
<dbReference type="Gene3D" id="3.10.129.10">
    <property type="entry name" value="Hotdog Thioesterase"/>
    <property type="match status" value="1"/>
</dbReference>
<dbReference type="PANTHER" id="PTHR43437:SF3">
    <property type="entry name" value="HYDROXYACYL-THIOESTER DEHYDRATASE TYPE 2, MITOCHONDRIAL"/>
    <property type="match status" value="1"/>
</dbReference>
<comment type="similarity">
    <text evidence="1">Belongs to the enoyl-CoA hydratase/isomerase family.</text>
</comment>
<dbReference type="RefSeq" id="WP_306995987.1">
    <property type="nucleotide sequence ID" value="NZ_JAUSUT010000001.1"/>
</dbReference>
<name>A0ABU0F2W1_9PSEU</name>
<gene>
    <name evidence="3" type="ORF">FB470_005361</name>
</gene>
<feature type="domain" description="MaoC-like" evidence="2">
    <location>
        <begin position="5"/>
        <end position="89"/>
    </location>
</feature>
<dbReference type="SUPFAM" id="SSF54637">
    <property type="entry name" value="Thioesterase/thiol ester dehydrase-isomerase"/>
    <property type="match status" value="1"/>
</dbReference>
<comment type="caution">
    <text evidence="3">The sequence shown here is derived from an EMBL/GenBank/DDBJ whole genome shotgun (WGS) entry which is preliminary data.</text>
</comment>
<evidence type="ECO:0000313" key="3">
    <source>
        <dbReference type="EMBL" id="MDQ0381367.1"/>
    </source>
</evidence>
<dbReference type="EMBL" id="JAUSUT010000001">
    <property type="protein sequence ID" value="MDQ0381367.1"/>
    <property type="molecule type" value="Genomic_DNA"/>
</dbReference>
<dbReference type="InterPro" id="IPR050965">
    <property type="entry name" value="UPF0336/Enoyl-CoA_hydratase"/>
</dbReference>
<accession>A0ABU0F2W1</accession>
<keyword evidence="4" id="KW-1185">Reference proteome</keyword>
<dbReference type="InterPro" id="IPR029069">
    <property type="entry name" value="HotDog_dom_sf"/>
</dbReference>
<organism evidence="3 4">
    <name type="scientific">Amycolatopsis thermophila</name>
    <dbReference type="NCBI Taxonomy" id="206084"/>
    <lineage>
        <taxon>Bacteria</taxon>
        <taxon>Bacillati</taxon>
        <taxon>Actinomycetota</taxon>
        <taxon>Actinomycetes</taxon>
        <taxon>Pseudonocardiales</taxon>
        <taxon>Pseudonocardiaceae</taxon>
        <taxon>Amycolatopsis</taxon>
    </lineage>
</organism>
<sequence length="102" mass="10728">MTELAIDERVTAAWAGVVDDHNPLHVDAAFAATTRFGGPIAHGSLLFALVCDALQQAGEPHEAVAVRFRAPVPVGSTVRVEVRGTGARLECDGGEPVEVEVR</sequence>
<dbReference type="Proteomes" id="UP001229651">
    <property type="component" value="Unassembled WGS sequence"/>
</dbReference>
<protein>
    <submittedName>
        <fullName evidence="3">Acyl dehydratase</fullName>
    </submittedName>
</protein>
<proteinExistence type="inferred from homology"/>
<dbReference type="Pfam" id="PF01575">
    <property type="entry name" value="MaoC_dehydratas"/>
    <property type="match status" value="1"/>
</dbReference>
<reference evidence="3 4" key="1">
    <citation type="submission" date="2023-07" db="EMBL/GenBank/DDBJ databases">
        <title>Sequencing the genomes of 1000 actinobacteria strains.</title>
        <authorList>
            <person name="Klenk H.-P."/>
        </authorList>
    </citation>
    <scope>NUCLEOTIDE SEQUENCE [LARGE SCALE GENOMIC DNA]</scope>
    <source>
        <strain evidence="3 4">DSM 45805</strain>
    </source>
</reference>
<evidence type="ECO:0000256" key="1">
    <source>
        <dbReference type="ARBA" id="ARBA00005254"/>
    </source>
</evidence>
<evidence type="ECO:0000313" key="4">
    <source>
        <dbReference type="Proteomes" id="UP001229651"/>
    </source>
</evidence>
<dbReference type="InterPro" id="IPR002539">
    <property type="entry name" value="MaoC-like_dom"/>
</dbReference>